<reference evidence="3 4" key="1">
    <citation type="submission" date="2019-10" db="EMBL/GenBank/DDBJ databases">
        <authorList>
            <person name="Palmer J.M."/>
        </authorList>
    </citation>
    <scope>NUCLEOTIDE SEQUENCE [LARGE SCALE GENOMIC DNA]</scope>
    <source>
        <strain evidence="3 4">TWF696</strain>
    </source>
</reference>
<feature type="compositionally biased region" description="Pro residues" evidence="1">
    <location>
        <begin position="63"/>
        <end position="83"/>
    </location>
</feature>
<dbReference type="AlphaFoldDB" id="A0AAV9UVS3"/>
<name>A0AAV9UVS3_9PEZI</name>
<keyword evidence="4" id="KW-1185">Reference proteome</keyword>
<protein>
    <submittedName>
        <fullName evidence="3">Uncharacterized protein</fullName>
    </submittedName>
</protein>
<comment type="caution">
    <text evidence="3">The sequence shown here is derived from an EMBL/GenBank/DDBJ whole genome shotgun (WGS) entry which is preliminary data.</text>
</comment>
<feature type="region of interest" description="Disordered" evidence="1">
    <location>
        <begin position="1"/>
        <end position="92"/>
    </location>
</feature>
<proteinExistence type="predicted"/>
<keyword evidence="2" id="KW-1133">Transmembrane helix</keyword>
<feature type="compositionally biased region" description="Low complexity" evidence="1">
    <location>
        <begin position="11"/>
        <end position="26"/>
    </location>
</feature>
<dbReference type="Proteomes" id="UP001375240">
    <property type="component" value="Unassembled WGS sequence"/>
</dbReference>
<evidence type="ECO:0000256" key="1">
    <source>
        <dbReference type="SAM" id="MobiDB-lite"/>
    </source>
</evidence>
<feature type="transmembrane region" description="Helical" evidence="2">
    <location>
        <begin position="190"/>
        <end position="222"/>
    </location>
</feature>
<evidence type="ECO:0000313" key="4">
    <source>
        <dbReference type="Proteomes" id="UP001375240"/>
    </source>
</evidence>
<sequence length="292" mass="31511">MSTATSTPRGSETSLSSVASSALSSRRSSEDDASSPALSQAEPEPEDSDSPPEAELEPEPENLDPPPQPQLMPVDLGPPPPPYGAWLDEPGHPDVELDVELDVLPMASAADNANADAQDPPVAPAPAPVPLPVIAIPIRDHPDAIDLRRNRDREVRLWFFVAALGLATAACFSIAIAWDDAKGAGDHGQVRYQILACATIATFFVAFWLAIACLVFSAGLMFNRDVVRREYEAQGRRLVADPWYGSRSVYHRVCQHWATYLMYVVVGLCWIVPSAPLLVDAAGWQPGRGKTP</sequence>
<evidence type="ECO:0000256" key="2">
    <source>
        <dbReference type="SAM" id="Phobius"/>
    </source>
</evidence>
<accession>A0AAV9UVS3</accession>
<gene>
    <name evidence="3" type="ORF">TWF696_007310</name>
</gene>
<feature type="compositionally biased region" description="Acidic residues" evidence="1">
    <location>
        <begin position="43"/>
        <end position="62"/>
    </location>
</feature>
<feature type="transmembrane region" description="Helical" evidence="2">
    <location>
        <begin position="257"/>
        <end position="279"/>
    </location>
</feature>
<keyword evidence="2" id="KW-0812">Transmembrane</keyword>
<organism evidence="3 4">
    <name type="scientific">Orbilia brochopaga</name>
    <dbReference type="NCBI Taxonomy" id="3140254"/>
    <lineage>
        <taxon>Eukaryota</taxon>
        <taxon>Fungi</taxon>
        <taxon>Dikarya</taxon>
        <taxon>Ascomycota</taxon>
        <taxon>Pezizomycotina</taxon>
        <taxon>Orbiliomycetes</taxon>
        <taxon>Orbiliales</taxon>
        <taxon>Orbiliaceae</taxon>
        <taxon>Orbilia</taxon>
    </lineage>
</organism>
<evidence type="ECO:0000313" key="3">
    <source>
        <dbReference type="EMBL" id="KAK6347238.1"/>
    </source>
</evidence>
<feature type="transmembrane region" description="Helical" evidence="2">
    <location>
        <begin position="157"/>
        <end position="178"/>
    </location>
</feature>
<feature type="compositionally biased region" description="Polar residues" evidence="1">
    <location>
        <begin position="1"/>
        <end position="10"/>
    </location>
</feature>
<dbReference type="EMBL" id="JAVHNQ010000005">
    <property type="protein sequence ID" value="KAK6347238.1"/>
    <property type="molecule type" value="Genomic_DNA"/>
</dbReference>
<keyword evidence="2" id="KW-0472">Membrane</keyword>